<dbReference type="Proteomes" id="UP001611383">
    <property type="component" value="Chromosome"/>
</dbReference>
<dbReference type="PANTHER" id="PTHR43162">
    <property type="match status" value="1"/>
</dbReference>
<dbReference type="Gene3D" id="3.90.25.10">
    <property type="entry name" value="UDP-galactose 4-epimerase, domain 1"/>
    <property type="match status" value="1"/>
</dbReference>
<dbReference type="RefSeq" id="WP_395816854.1">
    <property type="nucleotide sequence ID" value="NZ_CP043494.1"/>
</dbReference>
<proteinExistence type="predicted"/>
<protein>
    <submittedName>
        <fullName evidence="2">NAD(P)H-binding protein</fullName>
    </submittedName>
</protein>
<name>A0ABY9WPB6_9BACT</name>
<dbReference type="InterPro" id="IPR008030">
    <property type="entry name" value="NmrA-like"/>
</dbReference>
<dbReference type="InterPro" id="IPR051604">
    <property type="entry name" value="Ergot_Alk_Oxidoreductase"/>
</dbReference>
<dbReference type="Pfam" id="PF05368">
    <property type="entry name" value="NmrA"/>
    <property type="match status" value="1"/>
</dbReference>
<feature type="domain" description="NmrA-like" evidence="1">
    <location>
        <begin position="3"/>
        <end position="252"/>
    </location>
</feature>
<dbReference type="Gene3D" id="3.40.50.720">
    <property type="entry name" value="NAD(P)-binding Rossmann-like Domain"/>
    <property type="match status" value="1"/>
</dbReference>
<accession>A0ABY9WPB6</accession>
<gene>
    <name evidence="2" type="ORF">F0U60_09460</name>
</gene>
<sequence>MFVVTGASGHTGSVVARTLLAEGKRVRVILRDEAKAEPWRQRGAEVVLADLRDVAALAMAMVGAQGAYLLVPPPVSTSTGVMEACWNVVDAMRRAVDESGLPHFVLLSSVGAQHTEGTGLVKTVSLAERELGSLGRPMTILRSAYFMENWGEGLSPVVASGVMPSFIGPSDRPVHMVATRDVGELAARLLREPTFGKRVVELAGPVDYSPDEVADTLARLLGRPVRVAEHSPAALVPMLMGLGFSTEVANLMAELVEAIHRGRLTFAHPSRVVRGRTTLDEVLGGLLRSIGALPHMGAGAEERSTTSP</sequence>
<dbReference type="SUPFAM" id="SSF51735">
    <property type="entry name" value="NAD(P)-binding Rossmann-fold domains"/>
    <property type="match status" value="1"/>
</dbReference>
<dbReference type="PANTHER" id="PTHR43162:SF1">
    <property type="entry name" value="PRESTALK A DIFFERENTIATION PROTEIN A"/>
    <property type="match status" value="1"/>
</dbReference>
<evidence type="ECO:0000313" key="2">
    <source>
        <dbReference type="EMBL" id="WNG44310.1"/>
    </source>
</evidence>
<keyword evidence="3" id="KW-1185">Reference proteome</keyword>
<dbReference type="EMBL" id="CP043494">
    <property type="protein sequence ID" value="WNG44310.1"/>
    <property type="molecule type" value="Genomic_DNA"/>
</dbReference>
<evidence type="ECO:0000313" key="3">
    <source>
        <dbReference type="Proteomes" id="UP001611383"/>
    </source>
</evidence>
<evidence type="ECO:0000259" key="1">
    <source>
        <dbReference type="Pfam" id="PF05368"/>
    </source>
</evidence>
<dbReference type="InterPro" id="IPR036291">
    <property type="entry name" value="NAD(P)-bd_dom_sf"/>
</dbReference>
<reference evidence="2 3" key="1">
    <citation type="submission" date="2019-08" db="EMBL/GenBank/DDBJ databases">
        <title>Archangium and Cystobacter genomes.</title>
        <authorList>
            <person name="Chen I.-C.K."/>
            <person name="Wielgoss S."/>
        </authorList>
    </citation>
    <scope>NUCLEOTIDE SEQUENCE [LARGE SCALE GENOMIC DNA]</scope>
    <source>
        <strain evidence="2 3">Cbm 6</strain>
    </source>
</reference>
<organism evidence="2 3">
    <name type="scientific">Archangium minus</name>
    <dbReference type="NCBI Taxonomy" id="83450"/>
    <lineage>
        <taxon>Bacteria</taxon>
        <taxon>Pseudomonadati</taxon>
        <taxon>Myxococcota</taxon>
        <taxon>Myxococcia</taxon>
        <taxon>Myxococcales</taxon>
        <taxon>Cystobacterineae</taxon>
        <taxon>Archangiaceae</taxon>
        <taxon>Archangium</taxon>
    </lineage>
</organism>